<sequence length="68" mass="7566">MKVILRNDAGSLSIYVPKKDLEEGVVSESVEGSGKILTLANGWRLQIDNLNDETHLPQTFDAKRLPDE</sequence>
<dbReference type="Gene3D" id="2.40.50.240">
    <property type="entry name" value="NifT/FixU-like"/>
    <property type="match status" value="1"/>
</dbReference>
<comment type="caution">
    <text evidence="1">The sequence shown here is derived from an EMBL/GenBank/DDBJ whole genome shotgun (WGS) entry which is preliminary data.</text>
</comment>
<dbReference type="STRING" id="1527444.ucyna2_01254"/>
<dbReference type="InterPro" id="IPR009727">
    <property type="entry name" value="NifT"/>
</dbReference>
<accession>A0A086CFG7</accession>
<dbReference type="Proteomes" id="UP000028922">
    <property type="component" value="Unassembled WGS sequence"/>
</dbReference>
<evidence type="ECO:0000313" key="1">
    <source>
        <dbReference type="EMBL" id="KFF40931.1"/>
    </source>
</evidence>
<dbReference type="InterPro" id="IPR024044">
    <property type="entry name" value="NifT/FixU_barrel-like_dom_sf"/>
</dbReference>
<reference evidence="1 2" key="1">
    <citation type="submission" date="2014-08" db="EMBL/GenBank/DDBJ databases">
        <title>Comparative genomics reveals surprising divergence of two closely related strains of uncultivated UCYN-A cyanobacteria.</title>
        <authorList>
            <person name="Bombar D."/>
            <person name="Heller P."/>
            <person name="Sanchez-Baracaldo P."/>
            <person name="Carter B.J."/>
            <person name="Zert J.P."/>
        </authorList>
    </citation>
    <scope>NUCLEOTIDE SEQUENCE [LARGE SCALE GENOMIC DNA]</scope>
</reference>
<dbReference type="PATRIC" id="fig|1527444.3.peg.1195"/>
<dbReference type="Pfam" id="PF06988">
    <property type="entry name" value="NifT"/>
    <property type="match status" value="1"/>
</dbReference>
<dbReference type="GO" id="GO:0009399">
    <property type="term" value="P:nitrogen fixation"/>
    <property type="evidence" value="ECO:0007669"/>
    <property type="project" value="InterPro"/>
</dbReference>
<gene>
    <name evidence="1" type="ORF">ucyna2_01254</name>
</gene>
<dbReference type="EMBL" id="JPSP01000028">
    <property type="protein sequence ID" value="KFF40931.1"/>
    <property type="molecule type" value="Genomic_DNA"/>
</dbReference>
<dbReference type="NCBIfam" id="TIGR02934">
    <property type="entry name" value="nifT_nitrog"/>
    <property type="match status" value="1"/>
</dbReference>
<protein>
    <submittedName>
        <fullName evidence="1">Putative nitrogen fixation protein FixT</fullName>
    </submittedName>
</protein>
<evidence type="ECO:0000313" key="2">
    <source>
        <dbReference type="Proteomes" id="UP000028922"/>
    </source>
</evidence>
<organism evidence="1 2">
    <name type="scientific">Candidatus Atelocyanobacterium thalassa isolate SIO64986</name>
    <dbReference type="NCBI Taxonomy" id="1527444"/>
    <lineage>
        <taxon>Bacteria</taxon>
        <taxon>Bacillati</taxon>
        <taxon>Cyanobacteriota</taxon>
        <taxon>Cyanophyceae</taxon>
        <taxon>Oscillatoriophycideae</taxon>
        <taxon>Chroococcales</taxon>
        <taxon>Aphanothecaceae</taxon>
        <taxon>Candidatus Atelocyanobacterium</taxon>
        <taxon>Candidatus Atelocyanobacterium thalassae</taxon>
    </lineage>
</organism>
<dbReference type="SUPFAM" id="SSF159203">
    <property type="entry name" value="NifT/FixU-like"/>
    <property type="match status" value="1"/>
</dbReference>
<dbReference type="eggNOG" id="COG5554">
    <property type="taxonomic scope" value="Bacteria"/>
</dbReference>
<dbReference type="AlphaFoldDB" id="A0A086CFG7"/>
<proteinExistence type="predicted"/>
<name>A0A086CFG7_9CHRO</name>